<comment type="caution">
    <text evidence="1">The sequence shown here is derived from an EMBL/GenBank/DDBJ whole genome shotgun (WGS) entry which is preliminary data.</text>
</comment>
<sequence length="72" mass="8234">MEENPQNKVQKLRHYTCTSTQLGRDCGDVERVPEIALEEKFQEMFGHGMSSNSVIRIIQSEQVLARLARNGE</sequence>
<dbReference type="Proteomes" id="UP000178446">
    <property type="component" value="Unassembled WGS sequence"/>
</dbReference>
<protein>
    <submittedName>
        <fullName evidence="1">Uncharacterized protein</fullName>
    </submittedName>
</protein>
<proteinExistence type="predicted"/>
<gene>
    <name evidence="1" type="ORF">A2685_01220</name>
</gene>
<evidence type="ECO:0000313" key="2">
    <source>
        <dbReference type="Proteomes" id="UP000178446"/>
    </source>
</evidence>
<organism evidence="1 2">
    <name type="scientific">Candidatus Woesebacteria bacterium RIFCSPHIGHO2_01_FULL_37_10</name>
    <dbReference type="NCBI Taxonomy" id="1802489"/>
    <lineage>
        <taxon>Bacteria</taxon>
        <taxon>Candidatus Woeseibacteriota</taxon>
    </lineage>
</organism>
<name>A0A1F7XW23_9BACT</name>
<evidence type="ECO:0000313" key="1">
    <source>
        <dbReference type="EMBL" id="OGM19242.1"/>
    </source>
</evidence>
<dbReference type="AlphaFoldDB" id="A0A1F7XW23"/>
<reference evidence="1 2" key="1">
    <citation type="journal article" date="2016" name="Nat. Commun.">
        <title>Thousands of microbial genomes shed light on interconnected biogeochemical processes in an aquifer system.</title>
        <authorList>
            <person name="Anantharaman K."/>
            <person name="Brown C.T."/>
            <person name="Hug L.A."/>
            <person name="Sharon I."/>
            <person name="Castelle C.J."/>
            <person name="Probst A.J."/>
            <person name="Thomas B.C."/>
            <person name="Singh A."/>
            <person name="Wilkins M.J."/>
            <person name="Karaoz U."/>
            <person name="Brodie E.L."/>
            <person name="Williams K.H."/>
            <person name="Hubbard S.S."/>
            <person name="Banfield J.F."/>
        </authorList>
    </citation>
    <scope>NUCLEOTIDE SEQUENCE [LARGE SCALE GENOMIC DNA]</scope>
</reference>
<dbReference type="EMBL" id="MGGB01000019">
    <property type="protein sequence ID" value="OGM19242.1"/>
    <property type="molecule type" value="Genomic_DNA"/>
</dbReference>
<accession>A0A1F7XW23</accession>